<keyword evidence="3" id="KW-0547">Nucleotide-binding</keyword>
<dbReference type="PANTHER" id="PTHR43566">
    <property type="entry name" value="CONSERVED PROTEIN"/>
    <property type="match status" value="1"/>
</dbReference>
<reference evidence="3" key="1">
    <citation type="submission" date="2020-04" db="EMBL/GenBank/DDBJ databases">
        <authorList>
            <person name="Zhang T."/>
        </authorList>
    </citation>
    <scope>NUCLEOTIDE SEQUENCE</scope>
    <source>
        <strain evidence="3">HKST-UBA10</strain>
    </source>
</reference>
<dbReference type="AlphaFoldDB" id="A0A955L2X0"/>
<dbReference type="SUPFAM" id="SSF52540">
    <property type="entry name" value="P-loop containing nucleoside triphosphate hydrolases"/>
    <property type="match status" value="1"/>
</dbReference>
<dbReference type="InterPro" id="IPR027417">
    <property type="entry name" value="P-loop_NTPase"/>
</dbReference>
<dbReference type="Gene3D" id="3.40.50.300">
    <property type="entry name" value="P-loop containing nucleotide triphosphate hydrolases"/>
    <property type="match status" value="1"/>
</dbReference>
<feature type="domain" description="AAA" evidence="1">
    <location>
        <begin position="19"/>
        <end position="138"/>
    </location>
</feature>
<sequence length="387" mass="44869">MNYKRHLETKLKNHFKRYKQAIVLLGARQVGKTTLLKRVFPDADYLLVDNEQTKKVLETYDINTYKQVLGNRSQLIIDELHLLSDPGRAVKIIYDQIEDIQLIVTGSSALHIKNKSSESMAGRKLDYKLFPLTFSEYLVQTEIEDELNFKILDNIINEKSAETNIFSASEILDQILQYGLYPETINLQLQSQEYLTELAESAIFKDIIELELIENRGKAKELLKLLAYQIGNLVNYSEIGERLSIDRRTVERYIDIFEQSYLLYRIYPFSKNKRDEIGKMPKVYFHDLGLRNALIGNFDGSKLRPDRGAMFENFIISELMKIIAYQGSDYEVNYWRLKNGAEVDIVLSKNGKIIGIEVKSGSGQISSSFTSRYPNAKTWMVNRENFY</sequence>
<evidence type="ECO:0000259" key="2">
    <source>
        <dbReference type="Pfam" id="PF13635"/>
    </source>
</evidence>
<comment type="caution">
    <text evidence="3">The sequence shown here is derived from an EMBL/GenBank/DDBJ whole genome shotgun (WGS) entry which is preliminary data.</text>
</comment>
<dbReference type="InterPro" id="IPR025420">
    <property type="entry name" value="DUF4143"/>
</dbReference>
<dbReference type="EMBL" id="JAGQLG010000027">
    <property type="protein sequence ID" value="MCA9381920.1"/>
    <property type="molecule type" value="Genomic_DNA"/>
</dbReference>
<organism evidence="3 4">
    <name type="scientific">Candidatus Dojkabacteria bacterium</name>
    <dbReference type="NCBI Taxonomy" id="2099670"/>
    <lineage>
        <taxon>Bacteria</taxon>
        <taxon>Candidatus Dojkabacteria</taxon>
    </lineage>
</organism>
<dbReference type="Pfam" id="PF13173">
    <property type="entry name" value="AAA_14"/>
    <property type="match status" value="1"/>
</dbReference>
<evidence type="ECO:0000313" key="3">
    <source>
        <dbReference type="EMBL" id="MCA9381920.1"/>
    </source>
</evidence>
<protein>
    <submittedName>
        <fullName evidence="3">ATP-binding protein</fullName>
    </submittedName>
</protein>
<proteinExistence type="predicted"/>
<dbReference type="PANTHER" id="PTHR43566:SF1">
    <property type="entry name" value="AAA+ ATPASE DOMAIN-CONTAINING PROTEIN"/>
    <property type="match status" value="1"/>
</dbReference>
<gene>
    <name evidence="3" type="ORF">KC660_00755</name>
</gene>
<evidence type="ECO:0000313" key="4">
    <source>
        <dbReference type="Proteomes" id="UP000782843"/>
    </source>
</evidence>
<accession>A0A955L2X0</accession>
<reference evidence="3" key="2">
    <citation type="journal article" date="2021" name="Microbiome">
        <title>Successional dynamics and alternative stable states in a saline activated sludge microbial community over 9 years.</title>
        <authorList>
            <person name="Wang Y."/>
            <person name="Ye J."/>
            <person name="Ju F."/>
            <person name="Liu L."/>
            <person name="Boyd J.A."/>
            <person name="Deng Y."/>
            <person name="Parks D.H."/>
            <person name="Jiang X."/>
            <person name="Yin X."/>
            <person name="Woodcroft B.J."/>
            <person name="Tyson G.W."/>
            <person name="Hugenholtz P."/>
            <person name="Polz M.F."/>
            <person name="Zhang T."/>
        </authorList>
    </citation>
    <scope>NUCLEOTIDE SEQUENCE</scope>
    <source>
        <strain evidence="3">HKST-UBA10</strain>
    </source>
</reference>
<dbReference type="SUPFAM" id="SSF52980">
    <property type="entry name" value="Restriction endonuclease-like"/>
    <property type="match status" value="1"/>
</dbReference>
<evidence type="ECO:0000259" key="1">
    <source>
        <dbReference type="Pfam" id="PF13173"/>
    </source>
</evidence>
<dbReference type="Proteomes" id="UP000782843">
    <property type="component" value="Unassembled WGS sequence"/>
</dbReference>
<dbReference type="GO" id="GO:0005524">
    <property type="term" value="F:ATP binding"/>
    <property type="evidence" value="ECO:0007669"/>
    <property type="project" value="UniProtKB-KW"/>
</dbReference>
<dbReference type="InterPro" id="IPR041682">
    <property type="entry name" value="AAA_14"/>
</dbReference>
<feature type="domain" description="DUF4143" evidence="2">
    <location>
        <begin position="205"/>
        <end position="361"/>
    </location>
</feature>
<name>A0A955L2X0_9BACT</name>
<dbReference type="InterPro" id="IPR011335">
    <property type="entry name" value="Restrct_endonuc-II-like"/>
</dbReference>
<keyword evidence="3" id="KW-0067">ATP-binding</keyword>
<dbReference type="Pfam" id="PF13635">
    <property type="entry name" value="DUF4143"/>
    <property type="match status" value="1"/>
</dbReference>